<evidence type="ECO:0000313" key="1">
    <source>
        <dbReference type="EMBL" id="SKB79337.1"/>
    </source>
</evidence>
<evidence type="ECO:0000313" key="2">
    <source>
        <dbReference type="Proteomes" id="UP000190897"/>
    </source>
</evidence>
<sequence length="204" mass="23120">MKPVYPFAILFVVCMSCAKQPSLPPDTKFNVTSRLNDSLWYGTGKVLRLRKQGEMPEKVKTFNLVIFTDIDYPGMGGGPNPNTANGCLDPECTKTQSLVIYNIPLKKRRNNIRKINQRGGTDNYYAALSYIGNAGGLTKRYIYQNDKPGWIKITKIDKASGTVNGNFNFMFRDDKTQNTMKELPETARFSDGRFRIKITDVLLR</sequence>
<proteinExistence type="predicted"/>
<dbReference type="AlphaFoldDB" id="A0A1T5E5U6"/>
<dbReference type="Proteomes" id="UP000190897">
    <property type="component" value="Unassembled WGS sequence"/>
</dbReference>
<dbReference type="EMBL" id="FUZA01000002">
    <property type="protein sequence ID" value="SKB79337.1"/>
    <property type="molecule type" value="Genomic_DNA"/>
</dbReference>
<protein>
    <submittedName>
        <fullName evidence="1">Uncharacterized protein</fullName>
    </submittedName>
</protein>
<dbReference type="RefSeq" id="WP_082214680.1">
    <property type="nucleotide sequence ID" value="NZ_FUZA01000002.1"/>
</dbReference>
<organism evidence="1 2">
    <name type="scientific">Dyadobacter psychrophilus</name>
    <dbReference type="NCBI Taxonomy" id="651661"/>
    <lineage>
        <taxon>Bacteria</taxon>
        <taxon>Pseudomonadati</taxon>
        <taxon>Bacteroidota</taxon>
        <taxon>Cytophagia</taxon>
        <taxon>Cytophagales</taxon>
        <taxon>Spirosomataceae</taxon>
        <taxon>Dyadobacter</taxon>
    </lineage>
</organism>
<reference evidence="2" key="1">
    <citation type="submission" date="2017-02" db="EMBL/GenBank/DDBJ databases">
        <authorList>
            <person name="Varghese N."/>
            <person name="Submissions S."/>
        </authorList>
    </citation>
    <scope>NUCLEOTIDE SEQUENCE [LARGE SCALE GENOMIC DNA]</scope>
    <source>
        <strain evidence="2">DSM 22270</strain>
    </source>
</reference>
<accession>A0A1T5E5U6</accession>
<dbReference type="OrthoDB" id="957257at2"/>
<name>A0A1T5E5U6_9BACT</name>
<gene>
    <name evidence="1" type="ORF">SAMN05660293_02180</name>
</gene>
<keyword evidence="2" id="KW-1185">Reference proteome</keyword>